<proteinExistence type="predicted"/>
<keyword evidence="1" id="KW-0732">Signal</keyword>
<feature type="chain" id="PRO_5039508542" evidence="1">
    <location>
        <begin position="29"/>
        <end position="307"/>
    </location>
</feature>
<evidence type="ECO:0000256" key="1">
    <source>
        <dbReference type="SAM" id="SignalP"/>
    </source>
</evidence>
<gene>
    <name evidence="3" type="ORF">CLV43_102671</name>
</gene>
<evidence type="ECO:0000313" key="3">
    <source>
        <dbReference type="EMBL" id="PRY45106.1"/>
    </source>
</evidence>
<reference evidence="3 4" key="1">
    <citation type="submission" date="2018-03" db="EMBL/GenBank/DDBJ databases">
        <title>Genomic Encyclopedia of Archaeal and Bacterial Type Strains, Phase II (KMG-II): from individual species to whole genera.</title>
        <authorList>
            <person name="Goeker M."/>
        </authorList>
    </citation>
    <scope>NUCLEOTIDE SEQUENCE [LARGE SCALE GENOMIC DNA]</scope>
    <source>
        <strain evidence="3 4">DSM 44720</strain>
    </source>
</reference>
<dbReference type="Pfam" id="PF09362">
    <property type="entry name" value="DUF1996"/>
    <property type="match status" value="1"/>
</dbReference>
<evidence type="ECO:0000259" key="2">
    <source>
        <dbReference type="Pfam" id="PF09362"/>
    </source>
</evidence>
<dbReference type="Proteomes" id="UP000239494">
    <property type="component" value="Unassembled WGS sequence"/>
</dbReference>
<keyword evidence="4" id="KW-1185">Reference proteome</keyword>
<feature type="signal peptide" evidence="1">
    <location>
        <begin position="1"/>
        <end position="28"/>
    </location>
</feature>
<accession>A0A2T0THC6</accession>
<protein>
    <submittedName>
        <fullName evidence="3">Uncharacterized protein DUF1996</fullName>
    </submittedName>
</protein>
<dbReference type="PANTHER" id="PTHR43662:SF3">
    <property type="entry name" value="DOMAIN PROTEIN, PUTATIVE (AFU_ORTHOLOGUE AFUA_6G11970)-RELATED"/>
    <property type="match status" value="1"/>
</dbReference>
<dbReference type="EMBL" id="PVTF01000002">
    <property type="protein sequence ID" value="PRY45106.1"/>
    <property type="molecule type" value="Genomic_DNA"/>
</dbReference>
<dbReference type="PANTHER" id="PTHR43662">
    <property type="match status" value="1"/>
</dbReference>
<dbReference type="InterPro" id="IPR018535">
    <property type="entry name" value="DUF1996"/>
</dbReference>
<organism evidence="3 4">
    <name type="scientific">Umezawaea tangerina</name>
    <dbReference type="NCBI Taxonomy" id="84725"/>
    <lineage>
        <taxon>Bacteria</taxon>
        <taxon>Bacillati</taxon>
        <taxon>Actinomycetota</taxon>
        <taxon>Actinomycetes</taxon>
        <taxon>Pseudonocardiales</taxon>
        <taxon>Pseudonocardiaceae</taxon>
        <taxon>Umezawaea</taxon>
    </lineage>
</organism>
<feature type="domain" description="DUF1996" evidence="2">
    <location>
        <begin position="52"/>
        <end position="262"/>
    </location>
</feature>
<dbReference type="RefSeq" id="WP_245886231.1">
    <property type="nucleotide sequence ID" value="NZ_PVTF01000002.1"/>
</dbReference>
<sequence length="307" mass="33310">MIRRLSLFSAGVAAMLAASALVSSGVTAQADTLVTHHEFQTNCSVTKHAPDDPIVLPNLPGASHDHTFIGNKTTNASTTLPSLLAPGAYATSCVNPDDLSAYWFPTVYKGDQPYLPNFAQVVYYKSGILDYQAVRPFPQGLRYVVGSVNATQDQFRTAPGAVEGWECGNSSKNWDFPANCPVGSQLNIRYQAPSCWNGVDLDTADHKSHMAYPVNGVCPASHPRPVPMLEFKIAFPVDGDMSAVRLASGRGYSWHYDFFNAWDVPTLAALVSHCINGGLQCNPKGFDLYKPDRGQVLGDNYRLPGRP</sequence>
<comment type="caution">
    <text evidence="3">The sequence shown here is derived from an EMBL/GenBank/DDBJ whole genome shotgun (WGS) entry which is preliminary data.</text>
</comment>
<evidence type="ECO:0000313" key="4">
    <source>
        <dbReference type="Proteomes" id="UP000239494"/>
    </source>
</evidence>
<name>A0A2T0THC6_9PSEU</name>
<dbReference type="AlphaFoldDB" id="A0A2T0THC6"/>